<name>A0ABY3PHA2_9CYAN</name>
<protein>
    <submittedName>
        <fullName evidence="5">MarR family transcriptional regulator</fullName>
    </submittedName>
</protein>
<dbReference type="Gene3D" id="1.10.10.10">
    <property type="entry name" value="Winged helix-like DNA-binding domain superfamily/Winged helix DNA-binding domain"/>
    <property type="match status" value="1"/>
</dbReference>
<evidence type="ECO:0000313" key="6">
    <source>
        <dbReference type="Proteomes" id="UP001054846"/>
    </source>
</evidence>
<dbReference type="PANTHER" id="PTHR33164:SF43">
    <property type="entry name" value="HTH-TYPE TRANSCRIPTIONAL REPRESSOR YETL"/>
    <property type="match status" value="1"/>
</dbReference>
<evidence type="ECO:0000256" key="2">
    <source>
        <dbReference type="ARBA" id="ARBA00023125"/>
    </source>
</evidence>
<dbReference type="SMART" id="SM00347">
    <property type="entry name" value="HTH_MARR"/>
    <property type="match status" value="1"/>
</dbReference>
<dbReference type="RefSeq" id="WP_230839962.1">
    <property type="nucleotide sequence ID" value="NZ_CP063845.1"/>
</dbReference>
<dbReference type="InterPro" id="IPR036390">
    <property type="entry name" value="WH_DNA-bd_sf"/>
</dbReference>
<reference evidence="5 6" key="1">
    <citation type="journal article" date="2021" name="Genome Biol. Evol.">
        <title>Complete Genome Sequencing of a Novel Gloeobacter Species from a Waterfall Cave in Mexico.</title>
        <authorList>
            <person name="Saw J.H."/>
            <person name="Cardona T."/>
            <person name="Montejano G."/>
        </authorList>
    </citation>
    <scope>NUCLEOTIDE SEQUENCE [LARGE SCALE GENOMIC DNA]</scope>
    <source>
        <strain evidence="5">MG652769</strain>
    </source>
</reference>
<dbReference type="PRINTS" id="PR00598">
    <property type="entry name" value="HTHMARR"/>
</dbReference>
<evidence type="ECO:0000313" key="5">
    <source>
        <dbReference type="EMBL" id="UFP92964.1"/>
    </source>
</evidence>
<dbReference type="PROSITE" id="PS50995">
    <property type="entry name" value="HTH_MARR_2"/>
    <property type="match status" value="1"/>
</dbReference>
<dbReference type="InterPro" id="IPR036388">
    <property type="entry name" value="WH-like_DNA-bd_sf"/>
</dbReference>
<dbReference type="InterPro" id="IPR000835">
    <property type="entry name" value="HTH_MarR-typ"/>
</dbReference>
<keyword evidence="1" id="KW-0805">Transcription regulation</keyword>
<dbReference type="PANTHER" id="PTHR33164">
    <property type="entry name" value="TRANSCRIPTIONAL REGULATOR, MARR FAMILY"/>
    <property type="match status" value="1"/>
</dbReference>
<evidence type="ECO:0000259" key="4">
    <source>
        <dbReference type="PROSITE" id="PS50995"/>
    </source>
</evidence>
<keyword evidence="3" id="KW-0804">Transcription</keyword>
<dbReference type="Proteomes" id="UP001054846">
    <property type="component" value="Chromosome"/>
</dbReference>
<keyword evidence="6" id="KW-1185">Reference proteome</keyword>
<evidence type="ECO:0000256" key="1">
    <source>
        <dbReference type="ARBA" id="ARBA00023015"/>
    </source>
</evidence>
<sequence>MAYRYAATDSQSIEAVLQLLEISDLTKERLKNTLEGYGVSIGEFTLMLLLFRSLRHGASPSYFADKTKFSRAEVTRLLKRLEQEGFVQREYQKTDKRVVLVRLLTKGQTLIEILLPQYYREIEKLFSNLSSGDRQRLGELVILITRGNA</sequence>
<dbReference type="InterPro" id="IPR055166">
    <property type="entry name" value="Transc_reg_Sar_Rot_HTH"/>
</dbReference>
<proteinExistence type="predicted"/>
<evidence type="ECO:0000256" key="3">
    <source>
        <dbReference type="ARBA" id="ARBA00023163"/>
    </source>
</evidence>
<dbReference type="Pfam" id="PF22381">
    <property type="entry name" value="Staph_reg_Sar_Rot"/>
    <property type="match status" value="1"/>
</dbReference>
<dbReference type="InterPro" id="IPR039422">
    <property type="entry name" value="MarR/SlyA-like"/>
</dbReference>
<keyword evidence="2" id="KW-0238">DNA-binding</keyword>
<dbReference type="EMBL" id="CP063845">
    <property type="protein sequence ID" value="UFP92964.1"/>
    <property type="molecule type" value="Genomic_DNA"/>
</dbReference>
<accession>A0ABY3PHA2</accession>
<gene>
    <name evidence="5" type="ORF">ISF26_14185</name>
</gene>
<feature type="domain" description="HTH marR-type" evidence="4">
    <location>
        <begin position="12"/>
        <end position="146"/>
    </location>
</feature>
<organism evidence="5 6">
    <name type="scientific">Gloeobacter morelensis MG652769</name>
    <dbReference type="NCBI Taxonomy" id="2781736"/>
    <lineage>
        <taxon>Bacteria</taxon>
        <taxon>Bacillati</taxon>
        <taxon>Cyanobacteriota</taxon>
        <taxon>Cyanophyceae</taxon>
        <taxon>Gloeobacterales</taxon>
        <taxon>Gloeobacteraceae</taxon>
        <taxon>Gloeobacter</taxon>
        <taxon>Gloeobacter morelensis</taxon>
    </lineage>
</organism>
<dbReference type="SUPFAM" id="SSF46785">
    <property type="entry name" value="Winged helix' DNA-binding domain"/>
    <property type="match status" value="1"/>
</dbReference>